<evidence type="ECO:0000259" key="14">
    <source>
        <dbReference type="SMART" id="SM00756"/>
    </source>
</evidence>
<evidence type="ECO:0000256" key="12">
    <source>
        <dbReference type="SAM" id="MobiDB-lite"/>
    </source>
</evidence>
<evidence type="ECO:0000256" key="6">
    <source>
        <dbReference type="ARBA" id="ARBA00022824"/>
    </source>
</evidence>
<keyword evidence="4 13" id="KW-0812">Transmembrane</keyword>
<evidence type="ECO:0000313" key="16">
    <source>
        <dbReference type="Proteomes" id="UP000192578"/>
    </source>
</evidence>
<dbReference type="InterPro" id="IPR038354">
    <property type="entry name" value="VKOR_sf"/>
</dbReference>
<dbReference type="EC" id="1.17.4.4" evidence="3"/>
<dbReference type="Pfam" id="PF07884">
    <property type="entry name" value="VKOR"/>
    <property type="match status" value="1"/>
</dbReference>
<feature type="transmembrane region" description="Helical" evidence="13">
    <location>
        <begin position="15"/>
        <end position="36"/>
    </location>
</feature>
<gene>
    <name evidence="15" type="ORF">BV898_16357</name>
</gene>
<reference evidence="16" key="1">
    <citation type="submission" date="2017-01" db="EMBL/GenBank/DDBJ databases">
        <title>Comparative genomics of anhydrobiosis in the tardigrade Hypsibius dujardini.</title>
        <authorList>
            <person name="Yoshida Y."/>
            <person name="Koutsovoulos G."/>
            <person name="Laetsch D."/>
            <person name="Stevens L."/>
            <person name="Kumar S."/>
            <person name="Horikawa D."/>
            <person name="Ishino K."/>
            <person name="Komine S."/>
            <person name="Tomita M."/>
            <person name="Blaxter M."/>
            <person name="Arakawa K."/>
        </authorList>
    </citation>
    <scope>NUCLEOTIDE SEQUENCE [LARGE SCALE GENOMIC DNA]</scope>
    <source>
        <strain evidence="16">Z151</strain>
    </source>
</reference>
<evidence type="ECO:0000256" key="4">
    <source>
        <dbReference type="ARBA" id="ARBA00022692"/>
    </source>
</evidence>
<organism evidence="15 16">
    <name type="scientific">Hypsibius exemplaris</name>
    <name type="common">Freshwater tardigrade</name>
    <dbReference type="NCBI Taxonomy" id="2072580"/>
    <lineage>
        <taxon>Eukaryota</taxon>
        <taxon>Metazoa</taxon>
        <taxon>Ecdysozoa</taxon>
        <taxon>Tardigrada</taxon>
        <taxon>Eutardigrada</taxon>
        <taxon>Parachela</taxon>
        <taxon>Hypsibioidea</taxon>
        <taxon>Hypsibiidae</taxon>
        <taxon>Hypsibius</taxon>
    </lineage>
</organism>
<dbReference type="SMART" id="SM00756">
    <property type="entry name" value="VKc"/>
    <property type="match status" value="1"/>
</dbReference>
<dbReference type="EMBL" id="MTYJ01000243">
    <property type="protein sequence ID" value="OWA51896.1"/>
    <property type="molecule type" value="Genomic_DNA"/>
</dbReference>
<evidence type="ECO:0000313" key="15">
    <source>
        <dbReference type="EMBL" id="OWA51896.1"/>
    </source>
</evidence>
<comment type="subcellular location">
    <subcellularLocation>
        <location evidence="1">Endoplasmic reticulum membrane</location>
        <topology evidence="1">Multi-pass membrane protein</topology>
    </subcellularLocation>
</comment>
<evidence type="ECO:0000256" key="8">
    <source>
        <dbReference type="ARBA" id="ARBA00023002"/>
    </source>
</evidence>
<dbReference type="PANTHER" id="PTHR14519:SF8">
    <property type="entry name" value="VITAMIN K EPOXIDE REDUCTASE COMPLEX SUBUNIT 1"/>
    <property type="match status" value="1"/>
</dbReference>
<evidence type="ECO:0000256" key="5">
    <source>
        <dbReference type="ARBA" id="ARBA00022719"/>
    </source>
</evidence>
<feature type="transmembrane region" description="Helical" evidence="13">
    <location>
        <begin position="139"/>
        <end position="159"/>
    </location>
</feature>
<dbReference type="OrthoDB" id="17010at2759"/>
<dbReference type="AlphaFoldDB" id="A0A9X6NK36"/>
<protein>
    <recommendedName>
        <fullName evidence="3">vitamin-K-epoxide reductase (warfarin-sensitive)</fullName>
        <ecNumber evidence="3">1.17.4.4</ecNumber>
    </recommendedName>
</protein>
<name>A0A9X6NK36_HYPEX</name>
<evidence type="ECO:0000256" key="11">
    <source>
        <dbReference type="ARBA" id="ARBA00023284"/>
    </source>
</evidence>
<feature type="transmembrane region" description="Helical" evidence="13">
    <location>
        <begin position="112"/>
        <end position="133"/>
    </location>
</feature>
<keyword evidence="10" id="KW-1015">Disulfide bond</keyword>
<dbReference type="CDD" id="cd12917">
    <property type="entry name" value="VKOR_euk"/>
    <property type="match status" value="1"/>
</dbReference>
<keyword evidence="6" id="KW-0256">Endoplasmic reticulum</keyword>
<keyword evidence="16" id="KW-1185">Reference proteome</keyword>
<evidence type="ECO:0000256" key="9">
    <source>
        <dbReference type="ARBA" id="ARBA00023136"/>
    </source>
</evidence>
<accession>A0A9X6NK36</accession>
<feature type="domain" description="Vitamin K epoxide reductase" evidence="14">
    <location>
        <begin position="13"/>
        <end position="161"/>
    </location>
</feature>
<dbReference type="GO" id="GO:0005789">
    <property type="term" value="C:endoplasmic reticulum membrane"/>
    <property type="evidence" value="ECO:0007669"/>
    <property type="project" value="UniProtKB-SubCell"/>
</dbReference>
<evidence type="ECO:0000256" key="3">
    <source>
        <dbReference type="ARBA" id="ARBA00012278"/>
    </source>
</evidence>
<keyword evidence="7 13" id="KW-1133">Transmembrane helix</keyword>
<dbReference type="GO" id="GO:0048038">
    <property type="term" value="F:quinone binding"/>
    <property type="evidence" value="ECO:0007669"/>
    <property type="project" value="UniProtKB-KW"/>
</dbReference>
<dbReference type="Proteomes" id="UP000192578">
    <property type="component" value="Unassembled WGS sequence"/>
</dbReference>
<evidence type="ECO:0000256" key="13">
    <source>
        <dbReference type="SAM" id="Phobius"/>
    </source>
</evidence>
<evidence type="ECO:0000256" key="1">
    <source>
        <dbReference type="ARBA" id="ARBA00004477"/>
    </source>
</evidence>
<dbReference type="GO" id="GO:0042373">
    <property type="term" value="P:vitamin K metabolic process"/>
    <property type="evidence" value="ECO:0007669"/>
    <property type="project" value="InterPro"/>
</dbReference>
<proteinExistence type="inferred from homology"/>
<sequence length="227" mass="24873">MAPRNKPKIVGDRPWIRYATVFFSLIGLGISGYAFYVEGQMRQDKHYKPLCDINKEWRCSKTLGSKYGKGFGFLGNVFGDSHTLNQLNTVYGVLFYTLMAGLGFARNSKASLVQLNLSCISVCVSFYLAYVMYFDLKELCPVCISTYVVNILLLLLSVFKGKPHIADERDRVGAAKKTDKVDGGGAMTRGKAAQVKEAKSAPNVSGGPTYAQAVKTPAGGDAKKRRD</sequence>
<dbReference type="Gene3D" id="1.20.1440.130">
    <property type="entry name" value="VKOR domain"/>
    <property type="match status" value="1"/>
</dbReference>
<dbReference type="InterPro" id="IPR012932">
    <property type="entry name" value="VKOR"/>
</dbReference>
<evidence type="ECO:0000256" key="2">
    <source>
        <dbReference type="ARBA" id="ARBA00006214"/>
    </source>
</evidence>
<keyword evidence="11" id="KW-0676">Redox-active center</keyword>
<keyword evidence="8" id="KW-0560">Oxidoreductase</keyword>
<keyword evidence="5" id="KW-0874">Quinone</keyword>
<keyword evidence="9 13" id="KW-0472">Membrane</keyword>
<comment type="caution">
    <text evidence="15">The sequence shown here is derived from an EMBL/GenBank/DDBJ whole genome shotgun (WGS) entry which is preliminary data.</text>
</comment>
<dbReference type="PANTHER" id="PTHR14519">
    <property type="entry name" value="VITAMIN K EPOXIDE REDUCTASE COMPLEX, SUBUNIT 1"/>
    <property type="match status" value="1"/>
</dbReference>
<comment type="similarity">
    <text evidence="2">Belongs to the VKOR family.</text>
</comment>
<dbReference type="GO" id="GO:0047057">
    <property type="term" value="F:vitamin-K-epoxide reductase (warfarin-sensitive) activity"/>
    <property type="evidence" value="ECO:0007669"/>
    <property type="project" value="UniProtKB-EC"/>
</dbReference>
<feature type="region of interest" description="Disordered" evidence="12">
    <location>
        <begin position="197"/>
        <end position="227"/>
    </location>
</feature>
<dbReference type="InterPro" id="IPR042406">
    <property type="entry name" value="VKORC1/VKORC1L1"/>
</dbReference>
<evidence type="ECO:0000256" key="7">
    <source>
        <dbReference type="ARBA" id="ARBA00022989"/>
    </source>
</evidence>
<evidence type="ECO:0000256" key="10">
    <source>
        <dbReference type="ARBA" id="ARBA00023157"/>
    </source>
</evidence>